<evidence type="ECO:0000256" key="11">
    <source>
        <dbReference type="RuleBase" id="RU364063"/>
    </source>
</evidence>
<dbReference type="Gene3D" id="3.40.50.300">
    <property type="entry name" value="P-loop containing nucleotide triphosphate hydrolases"/>
    <property type="match status" value="1"/>
</dbReference>
<keyword evidence="15" id="KW-1185">Reference proteome</keyword>
<dbReference type="NCBIfam" id="TIGR02397">
    <property type="entry name" value="dnaX_nterm"/>
    <property type="match status" value="1"/>
</dbReference>
<organism evidence="14 15">
    <name type="scientific">Ancylobacter mangrovi</name>
    <dbReference type="NCBI Taxonomy" id="2972472"/>
    <lineage>
        <taxon>Bacteria</taxon>
        <taxon>Pseudomonadati</taxon>
        <taxon>Pseudomonadota</taxon>
        <taxon>Alphaproteobacteria</taxon>
        <taxon>Hyphomicrobiales</taxon>
        <taxon>Xanthobacteraceae</taxon>
        <taxon>Ancylobacter</taxon>
    </lineage>
</organism>
<proteinExistence type="inferred from homology"/>
<feature type="region of interest" description="Disordered" evidence="12">
    <location>
        <begin position="404"/>
        <end position="444"/>
    </location>
</feature>
<dbReference type="InterPro" id="IPR050238">
    <property type="entry name" value="DNA_Rep/Repair_Clamp_Loader"/>
</dbReference>
<feature type="compositionally biased region" description="Acidic residues" evidence="12">
    <location>
        <begin position="639"/>
        <end position="650"/>
    </location>
</feature>
<dbReference type="GO" id="GO:0005524">
    <property type="term" value="F:ATP binding"/>
    <property type="evidence" value="ECO:0007669"/>
    <property type="project" value="UniProtKB-KW"/>
</dbReference>
<comment type="similarity">
    <text evidence="1 11">Belongs to the DnaX/STICHEL family.</text>
</comment>
<dbReference type="PANTHER" id="PTHR11669">
    <property type="entry name" value="REPLICATION FACTOR C / DNA POLYMERASE III GAMMA-TAU SUBUNIT"/>
    <property type="match status" value="1"/>
</dbReference>
<dbReference type="InterPro" id="IPR008921">
    <property type="entry name" value="DNA_pol3_clamp-load_cplx_C"/>
</dbReference>
<evidence type="ECO:0000313" key="15">
    <source>
        <dbReference type="Proteomes" id="UP001151088"/>
    </source>
</evidence>
<keyword evidence="5" id="KW-0479">Metal-binding</keyword>
<dbReference type="Gene3D" id="1.10.8.60">
    <property type="match status" value="1"/>
</dbReference>
<keyword evidence="2 11" id="KW-0808">Transferase</keyword>
<dbReference type="RefSeq" id="WP_258732717.1">
    <property type="nucleotide sequence ID" value="NZ_JANTHZ010000003.1"/>
</dbReference>
<feature type="region of interest" description="Disordered" evidence="12">
    <location>
        <begin position="614"/>
        <end position="650"/>
    </location>
</feature>
<evidence type="ECO:0000256" key="2">
    <source>
        <dbReference type="ARBA" id="ARBA00022679"/>
    </source>
</evidence>
<dbReference type="NCBIfam" id="NF006585">
    <property type="entry name" value="PRK09111.1"/>
    <property type="match status" value="1"/>
</dbReference>
<dbReference type="GO" id="GO:0003677">
    <property type="term" value="F:DNA binding"/>
    <property type="evidence" value="ECO:0007669"/>
    <property type="project" value="InterPro"/>
</dbReference>
<dbReference type="SUPFAM" id="SSF48019">
    <property type="entry name" value="post-AAA+ oligomerization domain-like"/>
    <property type="match status" value="1"/>
</dbReference>
<keyword evidence="3 11" id="KW-0548">Nucleotidyltransferase</keyword>
<dbReference type="GO" id="GO:0009360">
    <property type="term" value="C:DNA polymerase III complex"/>
    <property type="evidence" value="ECO:0007669"/>
    <property type="project" value="InterPro"/>
</dbReference>
<reference evidence="14" key="1">
    <citation type="submission" date="2022-08" db="EMBL/GenBank/DDBJ databases">
        <authorList>
            <person name="Li F."/>
        </authorList>
    </citation>
    <scope>NUCLEOTIDE SEQUENCE</scope>
    <source>
        <strain evidence="14">MQZ15Z-1</strain>
    </source>
</reference>
<evidence type="ECO:0000256" key="9">
    <source>
        <dbReference type="ARBA" id="ARBA00022932"/>
    </source>
</evidence>
<evidence type="ECO:0000256" key="3">
    <source>
        <dbReference type="ARBA" id="ARBA00022695"/>
    </source>
</evidence>
<dbReference type="InterPro" id="IPR003593">
    <property type="entry name" value="AAA+_ATPase"/>
</dbReference>
<accession>A0A9X2PDK2</accession>
<feature type="region of interest" description="Disordered" evidence="12">
    <location>
        <begin position="450"/>
        <end position="469"/>
    </location>
</feature>
<evidence type="ECO:0000256" key="12">
    <source>
        <dbReference type="SAM" id="MobiDB-lite"/>
    </source>
</evidence>
<dbReference type="FunFam" id="1.10.8.60:FF:000013">
    <property type="entry name" value="DNA polymerase III subunit gamma/tau"/>
    <property type="match status" value="1"/>
</dbReference>
<comment type="catalytic activity">
    <reaction evidence="10 11">
        <text>DNA(n) + a 2'-deoxyribonucleoside 5'-triphosphate = DNA(n+1) + diphosphate</text>
        <dbReference type="Rhea" id="RHEA:22508"/>
        <dbReference type="Rhea" id="RHEA-COMP:17339"/>
        <dbReference type="Rhea" id="RHEA-COMP:17340"/>
        <dbReference type="ChEBI" id="CHEBI:33019"/>
        <dbReference type="ChEBI" id="CHEBI:61560"/>
        <dbReference type="ChEBI" id="CHEBI:173112"/>
        <dbReference type="EC" id="2.7.7.7"/>
    </reaction>
</comment>
<dbReference type="EC" id="2.7.7.7" evidence="11"/>
<dbReference type="EMBL" id="JANTHZ010000003">
    <property type="protein sequence ID" value="MCS0495424.1"/>
    <property type="molecule type" value="Genomic_DNA"/>
</dbReference>
<evidence type="ECO:0000259" key="13">
    <source>
        <dbReference type="SMART" id="SM00382"/>
    </source>
</evidence>
<feature type="region of interest" description="Disordered" evidence="12">
    <location>
        <begin position="474"/>
        <end position="493"/>
    </location>
</feature>
<dbReference type="SMART" id="SM00382">
    <property type="entry name" value="AAA"/>
    <property type="match status" value="1"/>
</dbReference>
<dbReference type="InterPro" id="IPR045085">
    <property type="entry name" value="HLD_clamp_pol_III_gamma_tau"/>
</dbReference>
<comment type="subunit">
    <text evidence="11">DNA polymerase III contains a core (composed of alpha, epsilon and theta chains) that associates with a tau subunit. This core dimerizes to form the POLIII' complex. PolIII' associates with the gamma complex (composed of gamma, delta, delta', psi and chi chains) and with the beta chain to form the complete DNA polymerase III complex.</text>
</comment>
<name>A0A9X2PDK2_9HYPH</name>
<dbReference type="Pfam" id="PF13177">
    <property type="entry name" value="DNA_pol3_delta2"/>
    <property type="match status" value="1"/>
</dbReference>
<evidence type="ECO:0000256" key="7">
    <source>
        <dbReference type="ARBA" id="ARBA00022833"/>
    </source>
</evidence>
<keyword evidence="8 11" id="KW-0067">ATP-binding</keyword>
<dbReference type="FunFam" id="3.40.50.300:FF:000014">
    <property type="entry name" value="DNA polymerase III subunit gamma/tau"/>
    <property type="match status" value="1"/>
</dbReference>
<dbReference type="Pfam" id="PF12362">
    <property type="entry name" value="DUF3646"/>
    <property type="match status" value="1"/>
</dbReference>
<feature type="domain" description="AAA+ ATPase" evidence="13">
    <location>
        <begin position="54"/>
        <end position="204"/>
    </location>
</feature>
<dbReference type="GO" id="GO:0003887">
    <property type="term" value="F:DNA-directed DNA polymerase activity"/>
    <property type="evidence" value="ECO:0007669"/>
    <property type="project" value="UniProtKB-KW"/>
</dbReference>
<keyword evidence="4 11" id="KW-0235">DNA replication</keyword>
<comment type="function">
    <text evidence="11">DNA polymerase III is a complex, multichain enzyme responsible for most of the replicative synthesis in bacteria. This DNA polymerase also exhibits 3' to 5' exonuclease activity.</text>
</comment>
<dbReference type="Pfam" id="PF22608">
    <property type="entry name" value="DNAX_ATPase_lid"/>
    <property type="match status" value="1"/>
</dbReference>
<evidence type="ECO:0000313" key="14">
    <source>
        <dbReference type="EMBL" id="MCS0495424.1"/>
    </source>
</evidence>
<feature type="compositionally biased region" description="Gly residues" evidence="12">
    <location>
        <begin position="418"/>
        <end position="437"/>
    </location>
</feature>
<gene>
    <name evidence="11" type="primary">dnaX</name>
    <name evidence="14" type="ORF">NVS89_09965</name>
</gene>
<keyword evidence="7" id="KW-0862">Zinc</keyword>
<dbReference type="Proteomes" id="UP001151088">
    <property type="component" value="Unassembled WGS sequence"/>
</dbReference>
<evidence type="ECO:0000256" key="6">
    <source>
        <dbReference type="ARBA" id="ARBA00022741"/>
    </source>
</evidence>
<dbReference type="InterPro" id="IPR022754">
    <property type="entry name" value="DNA_pol_III_gamma-3"/>
</dbReference>
<sequence>MPGLGLDSPTPGASPPAAPYRVLARKYRPQTFADLIGQDAMVRTLRNAFASGRIAQAYILTGVRGVGKTTTARILARALNYEPADGPAGAGAPTLDMPALGRHCRDIIESRHVDVQEMDAASNTGIGDIREIIEAARYKPVLARYKVFIIDEVHMLSTAAFNGLLKTLEEPPEHVKFIFATTEIRKVPVTVLSRCQRFDLRRVEAGTMARHLRAICEAEEVGIDVEALSLVARAAEGSVRDALSLLDQAIAHSGAQSAGGTVHGEQVRSLLGLADRGRVIDLFEALMKGEVGLALTELREQYDSGADPAVVVADLAEFTHLVTKLKILPETADDPALVEAERTRGRDFAEKLSMRVLARAWQMLTKGLAEVQQAAKPIQAAEMVLVRLAYASDLPTPDEALRRLRESGPESPSPAAPGNGGGAGRSASAGGGPGSGPGAALAAGGSRGLAAPVASSAPSPAPASAPAAAPSAASHLSLAARGEPRPAQAPAREQAPALAIASLPELVALAAQKRDLRLKFALENHIRPVAFEDGRIEVALAPGGSPVLVQELQAKISEWTGRRWLVALSQHEEGEPTLAEKAAAERDAMMTGVRADPLVAAVLARFPGASIVDVRAQAPDEGPTPVSPDEYEMMAAAGPDDDPSDDDIEF</sequence>
<evidence type="ECO:0000256" key="4">
    <source>
        <dbReference type="ARBA" id="ARBA00022705"/>
    </source>
</evidence>
<dbReference type="Pfam" id="PF12169">
    <property type="entry name" value="DNA_pol3_gamma3"/>
    <property type="match status" value="1"/>
</dbReference>
<evidence type="ECO:0000256" key="8">
    <source>
        <dbReference type="ARBA" id="ARBA00022840"/>
    </source>
</evidence>
<dbReference type="InterPro" id="IPR022107">
    <property type="entry name" value="DNA_pol_III_gamma/tau_C"/>
</dbReference>
<dbReference type="Gene3D" id="1.20.272.10">
    <property type="match status" value="1"/>
</dbReference>
<evidence type="ECO:0000256" key="1">
    <source>
        <dbReference type="ARBA" id="ARBA00006360"/>
    </source>
</evidence>
<dbReference type="InterPro" id="IPR012763">
    <property type="entry name" value="DNA_pol_III_sug/sutau_N"/>
</dbReference>
<dbReference type="SUPFAM" id="SSF52540">
    <property type="entry name" value="P-loop containing nucleoside triphosphate hydrolases"/>
    <property type="match status" value="1"/>
</dbReference>
<comment type="caution">
    <text evidence="14">The sequence shown here is derived from an EMBL/GenBank/DDBJ whole genome shotgun (WGS) entry which is preliminary data.</text>
</comment>
<dbReference type="PANTHER" id="PTHR11669:SF0">
    <property type="entry name" value="PROTEIN STICHEL-LIKE 2"/>
    <property type="match status" value="1"/>
</dbReference>
<evidence type="ECO:0000256" key="10">
    <source>
        <dbReference type="ARBA" id="ARBA00049244"/>
    </source>
</evidence>
<keyword evidence="6 11" id="KW-0547">Nucleotide-binding</keyword>
<dbReference type="CDD" id="cd18137">
    <property type="entry name" value="HLD_clamp_pol_III_gamma_tau"/>
    <property type="match status" value="1"/>
</dbReference>
<protein>
    <recommendedName>
        <fullName evidence="11">DNA polymerase III subunit gamma/tau</fullName>
        <ecNumber evidence="11">2.7.7.7</ecNumber>
    </recommendedName>
</protein>
<dbReference type="InterPro" id="IPR027417">
    <property type="entry name" value="P-loop_NTPase"/>
</dbReference>
<dbReference type="GO" id="GO:0046872">
    <property type="term" value="F:metal ion binding"/>
    <property type="evidence" value="ECO:0007669"/>
    <property type="project" value="UniProtKB-KW"/>
</dbReference>
<dbReference type="GO" id="GO:0006261">
    <property type="term" value="P:DNA-templated DNA replication"/>
    <property type="evidence" value="ECO:0007669"/>
    <property type="project" value="TreeGrafter"/>
</dbReference>
<dbReference type="CDD" id="cd00009">
    <property type="entry name" value="AAA"/>
    <property type="match status" value="1"/>
</dbReference>
<evidence type="ECO:0000256" key="5">
    <source>
        <dbReference type="ARBA" id="ARBA00022723"/>
    </source>
</evidence>
<dbReference type="AlphaFoldDB" id="A0A9X2PDK2"/>
<dbReference type="FunFam" id="1.20.272.10:FF:000003">
    <property type="entry name" value="DNA polymerase III subunit gamma/tau"/>
    <property type="match status" value="1"/>
</dbReference>
<keyword evidence="9 11" id="KW-0239">DNA-directed DNA polymerase</keyword>